<evidence type="ECO:0000256" key="7">
    <source>
        <dbReference type="ARBA" id="ARBA00023136"/>
    </source>
</evidence>
<dbReference type="InterPro" id="IPR051022">
    <property type="entry name" value="Notch_Cell-Fate_Det"/>
</dbReference>
<feature type="transmembrane region" description="Helical" evidence="11">
    <location>
        <begin position="416"/>
        <end position="438"/>
    </location>
</feature>
<keyword evidence="7 11" id="KW-0472">Membrane</keyword>
<evidence type="ECO:0000256" key="11">
    <source>
        <dbReference type="SAM" id="Phobius"/>
    </source>
</evidence>
<dbReference type="PROSITE" id="PS01186">
    <property type="entry name" value="EGF_2"/>
    <property type="match status" value="1"/>
</dbReference>
<dbReference type="InterPro" id="IPR000742">
    <property type="entry name" value="EGF"/>
</dbReference>
<dbReference type="SMART" id="SM00181">
    <property type="entry name" value="EGF"/>
    <property type="match status" value="4"/>
</dbReference>
<dbReference type="PROSITE" id="PS50026">
    <property type="entry name" value="EGF_3"/>
    <property type="match status" value="3"/>
</dbReference>
<evidence type="ECO:0000256" key="6">
    <source>
        <dbReference type="ARBA" id="ARBA00022989"/>
    </source>
</evidence>
<evidence type="ECO:0000313" key="14">
    <source>
        <dbReference type="Proteomes" id="UP000887566"/>
    </source>
</evidence>
<dbReference type="CDD" id="cd00054">
    <property type="entry name" value="EGF_CA"/>
    <property type="match status" value="3"/>
</dbReference>
<dbReference type="SUPFAM" id="SSF57196">
    <property type="entry name" value="EGF/Laminin"/>
    <property type="match status" value="3"/>
</dbReference>
<dbReference type="InterPro" id="IPR018097">
    <property type="entry name" value="EGF_Ca-bd_CS"/>
</dbReference>
<dbReference type="InterPro" id="IPR000152">
    <property type="entry name" value="EGF-type_Asp/Asn_hydroxyl_site"/>
</dbReference>
<evidence type="ECO:0000256" key="2">
    <source>
        <dbReference type="ARBA" id="ARBA00022536"/>
    </source>
</evidence>
<feature type="disulfide bond" evidence="10">
    <location>
        <begin position="305"/>
        <end position="314"/>
    </location>
</feature>
<feature type="domain" description="EGF-like" evidence="12">
    <location>
        <begin position="317"/>
        <end position="352"/>
    </location>
</feature>
<keyword evidence="4" id="KW-0732">Signal</keyword>
<dbReference type="InterPro" id="IPR001881">
    <property type="entry name" value="EGF-like_Ca-bd_dom"/>
</dbReference>
<feature type="transmembrane region" description="Helical" evidence="11">
    <location>
        <begin position="576"/>
        <end position="598"/>
    </location>
</feature>
<keyword evidence="6 11" id="KW-1133">Transmembrane helix</keyword>
<evidence type="ECO:0000256" key="10">
    <source>
        <dbReference type="PROSITE-ProRule" id="PRU00076"/>
    </source>
</evidence>
<dbReference type="InterPro" id="IPR017981">
    <property type="entry name" value="GPCR_2-like_7TM"/>
</dbReference>
<dbReference type="Pfam" id="PF00002">
    <property type="entry name" value="7tm_2"/>
    <property type="match status" value="1"/>
</dbReference>
<reference evidence="15" key="1">
    <citation type="submission" date="2022-11" db="UniProtKB">
        <authorList>
            <consortium name="WormBaseParasite"/>
        </authorList>
    </citation>
    <scope>IDENTIFICATION</scope>
</reference>
<feature type="transmembrane region" description="Helical" evidence="11">
    <location>
        <begin position="450"/>
        <end position="472"/>
    </location>
</feature>
<sequence>MAFSDDNYFSTNHNTNFYILRNSSTNYRINNNNNFYNCFIVNNNYSSTNNIDINNHIANHNYGINYNINNNVVDHNSLYSTNYNFNHSSNINNRNAGNTVNNNINATNNFIFHINYNVKYGLHLDNNNEHNSTDNHIEYKYAINYIIYNQFNCKRGKYNSVNSSHFNHKQPNNFYPFDRKHNRRNITSNQHFNINITHHYNDFVYKLNKNECLNKHNCKRYNFNDDICNNISNAIDFNIITTITTVIIVIIINNDNSKNHNKTRCICPLHYTGNRCETDLCHPNPCKQGGLCDYSNTTNDYECTCIETYAGKSCEKKIDNCLSDPCANGGICKPGVAWKCQCQPGWEGYTCAKEVNECASNPCLNSGHCTDHHNGFTCQCLSSFSGILCEEPLTTCVIQTKEEKEQRVAMVTAQSLSSISLIVCLAILLIIFIVLLQYSTERILHMGEEISLLLAHLIILFARTPTIVDAAAFCDEKASGNPLKLGEDQCRFVAIILHYLFLVHFGFLFLEALNNYCVNTYVANGTPLYGRAKNILFGLGFPMIPVAMTAITHFNTYTSDHTCWCNMDQVNFIGEIVPAAMLCVPALVMNEAAGMGLFPVHPDSIKEKRSSAYGSSRGAIFVIPLSFIAWIVGMAAVHNTNLSLYSLCSTLNLILGIIIIIAHTLGNDRARHLLSKLFCCCNCKKTKKEKKEKKKQILSSKRNCVAPNAKVSQPGKNYESSQVDEIDLDKMIRDSIAPLDAKKVDKVAKRSDGGNREDEIDIDILIRDSISRI</sequence>
<protein>
    <submittedName>
        <fullName evidence="15">Uncharacterized protein</fullName>
    </submittedName>
</protein>
<feature type="disulfide bond" evidence="10">
    <location>
        <begin position="342"/>
        <end position="351"/>
    </location>
</feature>
<feature type="transmembrane region" description="Helical" evidence="11">
    <location>
        <begin position="644"/>
        <end position="666"/>
    </location>
</feature>
<keyword evidence="8 10" id="KW-1015">Disulfide bond</keyword>
<feature type="transmembrane region" description="Helical" evidence="11">
    <location>
        <begin position="492"/>
        <end position="513"/>
    </location>
</feature>
<dbReference type="PROSITE" id="PS50261">
    <property type="entry name" value="G_PROTEIN_RECEP_F2_4"/>
    <property type="match status" value="1"/>
</dbReference>
<keyword evidence="5" id="KW-0677">Repeat</keyword>
<feature type="domain" description="G-protein coupled receptors family 2 profile 2" evidence="13">
    <location>
        <begin position="406"/>
        <end position="667"/>
    </location>
</feature>
<evidence type="ECO:0000259" key="13">
    <source>
        <dbReference type="PROSITE" id="PS50261"/>
    </source>
</evidence>
<keyword evidence="3 11" id="KW-0812">Transmembrane</keyword>
<evidence type="ECO:0000256" key="8">
    <source>
        <dbReference type="ARBA" id="ARBA00023157"/>
    </source>
</evidence>
<evidence type="ECO:0000256" key="9">
    <source>
        <dbReference type="ARBA" id="ARBA00023180"/>
    </source>
</evidence>
<evidence type="ECO:0000313" key="15">
    <source>
        <dbReference type="WBParaSite" id="PSAMB.scaffold3092size19712.g20269.t1"/>
    </source>
</evidence>
<evidence type="ECO:0000256" key="5">
    <source>
        <dbReference type="ARBA" id="ARBA00022737"/>
    </source>
</evidence>
<dbReference type="GO" id="GO:0005509">
    <property type="term" value="F:calcium ion binding"/>
    <property type="evidence" value="ECO:0007669"/>
    <property type="project" value="InterPro"/>
</dbReference>
<keyword evidence="9" id="KW-0325">Glycoprotein</keyword>
<feature type="transmembrane region" description="Helical" evidence="11">
    <location>
        <begin position="534"/>
        <end position="556"/>
    </location>
</feature>
<evidence type="ECO:0000256" key="4">
    <source>
        <dbReference type="ARBA" id="ARBA00022729"/>
    </source>
</evidence>
<keyword evidence="14" id="KW-1185">Reference proteome</keyword>
<feature type="disulfide bond" evidence="10">
    <location>
        <begin position="380"/>
        <end position="389"/>
    </location>
</feature>
<evidence type="ECO:0000259" key="12">
    <source>
        <dbReference type="PROSITE" id="PS50026"/>
    </source>
</evidence>
<organism evidence="14 15">
    <name type="scientific">Plectus sambesii</name>
    <dbReference type="NCBI Taxonomy" id="2011161"/>
    <lineage>
        <taxon>Eukaryota</taxon>
        <taxon>Metazoa</taxon>
        <taxon>Ecdysozoa</taxon>
        <taxon>Nematoda</taxon>
        <taxon>Chromadorea</taxon>
        <taxon>Plectida</taxon>
        <taxon>Plectina</taxon>
        <taxon>Plectoidea</taxon>
        <taxon>Plectidae</taxon>
        <taxon>Plectus</taxon>
    </lineage>
</organism>
<dbReference type="PROSITE" id="PS00022">
    <property type="entry name" value="EGF_1"/>
    <property type="match status" value="3"/>
</dbReference>
<evidence type="ECO:0000256" key="3">
    <source>
        <dbReference type="ARBA" id="ARBA00022692"/>
    </source>
</evidence>
<dbReference type="Gene3D" id="2.10.25.10">
    <property type="entry name" value="Laminin"/>
    <property type="match status" value="3"/>
</dbReference>
<dbReference type="Pfam" id="PF00008">
    <property type="entry name" value="EGF"/>
    <property type="match status" value="2"/>
</dbReference>
<dbReference type="PROSITE" id="PS01187">
    <property type="entry name" value="EGF_CA"/>
    <property type="match status" value="1"/>
</dbReference>
<dbReference type="Gene3D" id="1.20.1070.10">
    <property type="entry name" value="Rhodopsin 7-helix transmembrane proteins"/>
    <property type="match status" value="1"/>
</dbReference>
<dbReference type="InterPro" id="IPR000832">
    <property type="entry name" value="GPCR_2_secretin-like"/>
</dbReference>
<dbReference type="GO" id="GO:0016020">
    <property type="term" value="C:membrane"/>
    <property type="evidence" value="ECO:0007669"/>
    <property type="project" value="UniProtKB-SubCell"/>
</dbReference>
<proteinExistence type="predicted"/>
<dbReference type="FunFam" id="2.10.25.10:FF:000472">
    <property type="entry name" value="Uncharacterized protein, isoform A"/>
    <property type="match status" value="1"/>
</dbReference>
<feature type="domain" description="EGF-like" evidence="12">
    <location>
        <begin position="277"/>
        <end position="315"/>
    </location>
</feature>
<dbReference type="GO" id="GO:0007166">
    <property type="term" value="P:cell surface receptor signaling pathway"/>
    <property type="evidence" value="ECO:0007669"/>
    <property type="project" value="InterPro"/>
</dbReference>
<name>A0A914W3I9_9BILA</name>
<evidence type="ECO:0000256" key="1">
    <source>
        <dbReference type="ARBA" id="ARBA00004141"/>
    </source>
</evidence>
<dbReference type="GO" id="GO:0004930">
    <property type="term" value="F:G protein-coupled receptor activity"/>
    <property type="evidence" value="ECO:0007669"/>
    <property type="project" value="InterPro"/>
</dbReference>
<feature type="disulfide bond" evidence="10">
    <location>
        <begin position="286"/>
        <end position="303"/>
    </location>
</feature>
<comment type="subcellular location">
    <subcellularLocation>
        <location evidence="1">Membrane</location>
        <topology evidence="1">Multi-pass membrane protein</topology>
    </subcellularLocation>
</comment>
<keyword evidence="2 10" id="KW-0245">EGF-like domain</keyword>
<dbReference type="AlphaFoldDB" id="A0A914W3I9"/>
<dbReference type="PANTHER" id="PTHR24049">
    <property type="entry name" value="CRUMBS FAMILY MEMBER"/>
    <property type="match status" value="1"/>
</dbReference>
<feature type="domain" description="EGF-like" evidence="12">
    <location>
        <begin position="354"/>
        <end position="390"/>
    </location>
</feature>
<dbReference type="PROSITE" id="PS00010">
    <property type="entry name" value="ASX_HYDROXYL"/>
    <property type="match status" value="1"/>
</dbReference>
<dbReference type="WBParaSite" id="PSAMB.scaffold3092size19712.g20269.t1">
    <property type="protein sequence ID" value="PSAMB.scaffold3092size19712.g20269.t1"/>
    <property type="gene ID" value="PSAMB.scaffold3092size19712.g20269"/>
</dbReference>
<dbReference type="SMART" id="SM00179">
    <property type="entry name" value="EGF_CA"/>
    <property type="match status" value="3"/>
</dbReference>
<feature type="transmembrane region" description="Helical" evidence="11">
    <location>
        <begin position="619"/>
        <end position="638"/>
    </location>
</feature>
<dbReference type="Proteomes" id="UP000887566">
    <property type="component" value="Unplaced"/>
</dbReference>
<comment type="caution">
    <text evidence="10">Lacks conserved residue(s) required for the propagation of feature annotation.</text>
</comment>
<accession>A0A914W3I9</accession>